<proteinExistence type="inferred from homology"/>
<dbReference type="InterPro" id="IPR028082">
    <property type="entry name" value="Peripla_BP_I"/>
</dbReference>
<reference evidence="6 7" key="1">
    <citation type="journal article" date="2010" name="Stand. Genomic Sci.">
        <title>Complete genome sequence of Conexibacter woesei type strain (ID131577).</title>
        <authorList>
            <person name="Pukall R."/>
            <person name="Lapidus A."/>
            <person name="Glavina Del Rio T."/>
            <person name="Copeland A."/>
            <person name="Tice H."/>
            <person name="Cheng J.-F."/>
            <person name="Lucas S."/>
            <person name="Chen F."/>
            <person name="Nolan M."/>
            <person name="Bruce D."/>
            <person name="Goodwin L."/>
            <person name="Pitluck S."/>
            <person name="Mavromatis K."/>
            <person name="Ivanova N."/>
            <person name="Ovchinnikova G."/>
            <person name="Pati A."/>
            <person name="Chen A."/>
            <person name="Palaniappan K."/>
            <person name="Land M."/>
            <person name="Hauser L."/>
            <person name="Chang Y.-J."/>
            <person name="Jeffries C.D."/>
            <person name="Chain P."/>
            <person name="Meincke L."/>
            <person name="Sims D."/>
            <person name="Brettin T."/>
            <person name="Detter J.C."/>
            <person name="Rohde M."/>
            <person name="Goeker M."/>
            <person name="Bristow J."/>
            <person name="Eisen J.A."/>
            <person name="Markowitz V."/>
            <person name="Kyrpides N.C."/>
            <person name="Klenk H.-P."/>
            <person name="Hugenholtz P."/>
        </authorList>
    </citation>
    <scope>NUCLEOTIDE SEQUENCE [LARGE SCALE GENOMIC DNA]</scope>
    <source>
        <strain evidence="7">DSM 14684 / CIP 108061 / JCM 11494 / NBRC 100937 / ID131577</strain>
    </source>
</reference>
<dbReference type="Proteomes" id="UP000008229">
    <property type="component" value="Chromosome"/>
</dbReference>
<dbReference type="PROSITE" id="PS51257">
    <property type="entry name" value="PROKAR_LIPOPROTEIN"/>
    <property type="match status" value="1"/>
</dbReference>
<dbReference type="KEGG" id="cwo:Cwoe_2216"/>
<accession>D3F5H4</accession>
<dbReference type="PANTHER" id="PTHR46847">
    <property type="entry name" value="D-ALLOSE-BINDING PERIPLASMIC PROTEIN-RELATED"/>
    <property type="match status" value="1"/>
</dbReference>
<keyword evidence="7" id="KW-1185">Reference proteome</keyword>
<dbReference type="HOGENOM" id="CLU_063390_0_0_11"/>
<name>D3F5H4_CONWI</name>
<dbReference type="Gene3D" id="3.40.50.2300">
    <property type="match status" value="2"/>
</dbReference>
<feature type="signal peptide" evidence="4">
    <location>
        <begin position="1"/>
        <end position="24"/>
    </location>
</feature>
<feature type="domain" description="Periplasmic binding protein" evidence="5">
    <location>
        <begin position="46"/>
        <end position="313"/>
    </location>
</feature>
<sequence precursor="true">MRAQRMRAAVAATVAIAVAGSAVGCGSSEDGGSTAGSATTAERPRVAFVNASMANAVLQAAYQEMQRVAEAEGVELTAFDAGFDPAKQFAQLQDVVASGQYDGVIVAPLDGNGLVPGVEAAIDAGLKVGSLNQAIGSRLDTTEPQVDGMSFAVIHPPVTSGRDMGRLTVEACRDVDPCEVGFLYGSKALPLGQALRQGWDGAVEDSPNIEVVAEGDGNFDAQGGLKVVQDFLQAHPGIDVIVGPDPSVVGAQPALSDAGRLGKVKLVGGGGSAAAIRQIAAGENGWVGTAVVLPRSEGRAAMEAMIAAVRDGKASGGIDPSGEIPGGAMLTRENAARFRGEFPS</sequence>
<evidence type="ECO:0000256" key="4">
    <source>
        <dbReference type="SAM" id="SignalP"/>
    </source>
</evidence>
<dbReference type="OrthoDB" id="9813037at2"/>
<gene>
    <name evidence="6" type="ordered locus">Cwoe_2216</name>
</gene>
<evidence type="ECO:0000313" key="6">
    <source>
        <dbReference type="EMBL" id="ADB50641.1"/>
    </source>
</evidence>
<evidence type="ECO:0000259" key="5">
    <source>
        <dbReference type="Pfam" id="PF13407"/>
    </source>
</evidence>
<dbReference type="CDD" id="cd01536">
    <property type="entry name" value="PBP1_ABC_sugar_binding-like"/>
    <property type="match status" value="1"/>
</dbReference>
<evidence type="ECO:0000256" key="2">
    <source>
        <dbReference type="ARBA" id="ARBA00007639"/>
    </source>
</evidence>
<dbReference type="PANTHER" id="PTHR46847:SF1">
    <property type="entry name" value="D-ALLOSE-BINDING PERIPLASMIC PROTEIN-RELATED"/>
    <property type="match status" value="1"/>
</dbReference>
<feature type="chain" id="PRO_5003043504" evidence="4">
    <location>
        <begin position="25"/>
        <end position="344"/>
    </location>
</feature>
<dbReference type="EMBL" id="CP001854">
    <property type="protein sequence ID" value="ADB50641.1"/>
    <property type="molecule type" value="Genomic_DNA"/>
</dbReference>
<keyword evidence="3 4" id="KW-0732">Signal</keyword>
<dbReference type="GO" id="GO:0030246">
    <property type="term" value="F:carbohydrate binding"/>
    <property type="evidence" value="ECO:0007669"/>
    <property type="project" value="UniProtKB-ARBA"/>
</dbReference>
<dbReference type="Pfam" id="PF13407">
    <property type="entry name" value="Peripla_BP_4"/>
    <property type="match status" value="1"/>
</dbReference>
<reference evidence="7" key="2">
    <citation type="submission" date="2010-01" db="EMBL/GenBank/DDBJ databases">
        <title>The complete genome of Conexibacter woesei DSM 14684.</title>
        <authorList>
            <consortium name="US DOE Joint Genome Institute (JGI-PGF)"/>
            <person name="Lucas S."/>
            <person name="Copeland A."/>
            <person name="Lapidus A."/>
            <person name="Glavina del Rio T."/>
            <person name="Dalin E."/>
            <person name="Tice H."/>
            <person name="Bruce D."/>
            <person name="Goodwin L."/>
            <person name="Pitluck S."/>
            <person name="Kyrpides N."/>
            <person name="Mavromatis K."/>
            <person name="Ivanova N."/>
            <person name="Mikhailova N."/>
            <person name="Chertkov O."/>
            <person name="Brettin T."/>
            <person name="Detter J.C."/>
            <person name="Han C."/>
            <person name="Larimer F."/>
            <person name="Land M."/>
            <person name="Hauser L."/>
            <person name="Markowitz V."/>
            <person name="Cheng J.-F."/>
            <person name="Hugenholtz P."/>
            <person name="Woyke T."/>
            <person name="Wu D."/>
            <person name="Pukall R."/>
            <person name="Steenblock K."/>
            <person name="Schneider S."/>
            <person name="Klenk H.-P."/>
            <person name="Eisen J.A."/>
        </authorList>
    </citation>
    <scope>NUCLEOTIDE SEQUENCE [LARGE SCALE GENOMIC DNA]</scope>
    <source>
        <strain evidence="7">DSM 14684 / CIP 108061 / JCM 11494 / NBRC 100937 / ID131577</strain>
    </source>
</reference>
<evidence type="ECO:0000256" key="3">
    <source>
        <dbReference type="ARBA" id="ARBA00022729"/>
    </source>
</evidence>
<keyword evidence="6" id="KW-0762">Sugar transport</keyword>
<organism evidence="6 7">
    <name type="scientific">Conexibacter woesei (strain DSM 14684 / CCUG 47730 / CIP 108061 / JCM 11494 / NBRC 100937 / ID131577)</name>
    <dbReference type="NCBI Taxonomy" id="469383"/>
    <lineage>
        <taxon>Bacteria</taxon>
        <taxon>Bacillati</taxon>
        <taxon>Actinomycetota</taxon>
        <taxon>Thermoleophilia</taxon>
        <taxon>Solirubrobacterales</taxon>
        <taxon>Conexibacteraceae</taxon>
        <taxon>Conexibacter</taxon>
    </lineage>
</organism>
<dbReference type="eggNOG" id="COG1879">
    <property type="taxonomic scope" value="Bacteria"/>
</dbReference>
<dbReference type="InterPro" id="IPR025997">
    <property type="entry name" value="SBP_2_dom"/>
</dbReference>
<dbReference type="GO" id="GO:0030313">
    <property type="term" value="C:cell envelope"/>
    <property type="evidence" value="ECO:0007669"/>
    <property type="project" value="UniProtKB-SubCell"/>
</dbReference>
<dbReference type="AlphaFoldDB" id="D3F5H4"/>
<protein>
    <submittedName>
        <fullName evidence="6">ABC-type sugar transport system periplasmic component-like protein</fullName>
    </submittedName>
</protein>
<comment type="similarity">
    <text evidence="2">Belongs to the bacterial solute-binding protein 2 family.</text>
</comment>
<comment type="subcellular location">
    <subcellularLocation>
        <location evidence="1">Cell envelope</location>
    </subcellularLocation>
</comment>
<evidence type="ECO:0000256" key="1">
    <source>
        <dbReference type="ARBA" id="ARBA00004196"/>
    </source>
</evidence>
<dbReference type="STRING" id="469383.Cwoe_2216"/>
<keyword evidence="6" id="KW-0813">Transport</keyword>
<evidence type="ECO:0000313" key="7">
    <source>
        <dbReference type="Proteomes" id="UP000008229"/>
    </source>
</evidence>
<dbReference type="SUPFAM" id="SSF53822">
    <property type="entry name" value="Periplasmic binding protein-like I"/>
    <property type="match status" value="1"/>
</dbReference>
<dbReference type="RefSeq" id="WP_012933692.1">
    <property type="nucleotide sequence ID" value="NC_013739.1"/>
</dbReference>